<dbReference type="EC" id="2.7.4.25" evidence="8"/>
<evidence type="ECO:0000313" key="11">
    <source>
        <dbReference type="EMBL" id="MFD0688527.1"/>
    </source>
</evidence>
<dbReference type="HAMAP" id="MF_00238">
    <property type="entry name" value="Cytidyl_kinase_type1"/>
    <property type="match status" value="1"/>
</dbReference>
<keyword evidence="2 8" id="KW-0808">Transferase</keyword>
<dbReference type="InterPro" id="IPR003136">
    <property type="entry name" value="Cytidylate_kin"/>
</dbReference>
<evidence type="ECO:0000256" key="8">
    <source>
        <dbReference type="HAMAP-Rule" id="MF_00238"/>
    </source>
</evidence>
<comment type="caution">
    <text evidence="11">The sequence shown here is derived from an EMBL/GenBank/DDBJ whole genome shotgun (WGS) entry which is preliminary data.</text>
</comment>
<dbReference type="Proteomes" id="UP001597063">
    <property type="component" value="Unassembled WGS sequence"/>
</dbReference>
<evidence type="ECO:0000256" key="1">
    <source>
        <dbReference type="ARBA" id="ARBA00009427"/>
    </source>
</evidence>
<evidence type="ECO:0000259" key="10">
    <source>
        <dbReference type="Pfam" id="PF02224"/>
    </source>
</evidence>
<dbReference type="InterPro" id="IPR011994">
    <property type="entry name" value="Cytidylate_kinase_dom"/>
</dbReference>
<gene>
    <name evidence="8 11" type="primary">cmk</name>
    <name evidence="11" type="ORF">ACFQZM_28805</name>
</gene>
<keyword evidence="8" id="KW-0963">Cytoplasm</keyword>
<organism evidence="11 12">
    <name type="scientific">Actinomadura fibrosa</name>
    <dbReference type="NCBI Taxonomy" id="111802"/>
    <lineage>
        <taxon>Bacteria</taxon>
        <taxon>Bacillati</taxon>
        <taxon>Actinomycetota</taxon>
        <taxon>Actinomycetes</taxon>
        <taxon>Streptosporangiales</taxon>
        <taxon>Thermomonosporaceae</taxon>
        <taxon>Actinomadura</taxon>
    </lineage>
</organism>
<proteinExistence type="inferred from homology"/>
<comment type="subcellular location">
    <subcellularLocation>
        <location evidence="8">Cytoplasm</location>
    </subcellularLocation>
</comment>
<evidence type="ECO:0000256" key="6">
    <source>
        <dbReference type="ARBA" id="ARBA00047615"/>
    </source>
</evidence>
<keyword evidence="5 8" id="KW-0067">ATP-binding</keyword>
<dbReference type="GO" id="GO:0016301">
    <property type="term" value="F:kinase activity"/>
    <property type="evidence" value="ECO:0007669"/>
    <property type="project" value="UniProtKB-KW"/>
</dbReference>
<dbReference type="EMBL" id="JBHTGP010000014">
    <property type="protein sequence ID" value="MFD0688527.1"/>
    <property type="molecule type" value="Genomic_DNA"/>
</dbReference>
<evidence type="ECO:0000256" key="5">
    <source>
        <dbReference type="ARBA" id="ARBA00022840"/>
    </source>
</evidence>
<reference evidence="12" key="1">
    <citation type="journal article" date="2019" name="Int. J. Syst. Evol. Microbiol.">
        <title>The Global Catalogue of Microorganisms (GCM) 10K type strain sequencing project: providing services to taxonomists for standard genome sequencing and annotation.</title>
        <authorList>
            <consortium name="The Broad Institute Genomics Platform"/>
            <consortium name="The Broad Institute Genome Sequencing Center for Infectious Disease"/>
            <person name="Wu L."/>
            <person name="Ma J."/>
        </authorList>
    </citation>
    <scope>NUCLEOTIDE SEQUENCE [LARGE SCALE GENOMIC DNA]</scope>
    <source>
        <strain evidence="12">JCM 9371</strain>
    </source>
</reference>
<evidence type="ECO:0000256" key="7">
    <source>
        <dbReference type="ARBA" id="ARBA00048478"/>
    </source>
</evidence>
<dbReference type="CDD" id="cd02020">
    <property type="entry name" value="CMPK"/>
    <property type="match status" value="1"/>
</dbReference>
<dbReference type="Pfam" id="PF02224">
    <property type="entry name" value="Cytidylate_kin"/>
    <property type="match status" value="1"/>
</dbReference>
<dbReference type="SUPFAM" id="SSF52540">
    <property type="entry name" value="P-loop containing nucleoside triphosphate hydrolases"/>
    <property type="match status" value="1"/>
</dbReference>
<keyword evidence="12" id="KW-1185">Reference proteome</keyword>
<name>A0ABW2XRT9_9ACTN</name>
<sequence length="220" mass="23130">MPLVIAMDGPSGSGKSSASKGVARALGLRYLDTGAMYRAMTWWMLRNGVPVDDAEAVAARVREPVIEAGSDPAAPTITVDGADVSGPIRTREVTNAVSAVSSVPAVRARLVELQREIIGTGGIVVEGRDIGTVVAPDAQVKVYLTASEEARAQRRAKDLAADPGASVTVTRAEQARRDRLDSTRKASPLAKAADAHEIDSTELGLVEVIEAVVRLAKEHE</sequence>
<feature type="compositionally biased region" description="Basic and acidic residues" evidence="9">
    <location>
        <begin position="173"/>
        <end position="184"/>
    </location>
</feature>
<feature type="binding site" evidence="8">
    <location>
        <begin position="9"/>
        <end position="17"/>
    </location>
    <ligand>
        <name>ATP</name>
        <dbReference type="ChEBI" id="CHEBI:30616"/>
    </ligand>
</feature>
<evidence type="ECO:0000256" key="4">
    <source>
        <dbReference type="ARBA" id="ARBA00022777"/>
    </source>
</evidence>
<dbReference type="NCBIfam" id="TIGR00017">
    <property type="entry name" value="cmk"/>
    <property type="match status" value="1"/>
</dbReference>
<dbReference type="InterPro" id="IPR027417">
    <property type="entry name" value="P-loop_NTPase"/>
</dbReference>
<comment type="catalytic activity">
    <reaction evidence="7 8">
        <text>CMP + ATP = CDP + ADP</text>
        <dbReference type="Rhea" id="RHEA:11600"/>
        <dbReference type="ChEBI" id="CHEBI:30616"/>
        <dbReference type="ChEBI" id="CHEBI:58069"/>
        <dbReference type="ChEBI" id="CHEBI:60377"/>
        <dbReference type="ChEBI" id="CHEBI:456216"/>
        <dbReference type="EC" id="2.7.4.25"/>
    </reaction>
</comment>
<protein>
    <recommendedName>
        <fullName evidence="8">Cytidylate kinase</fullName>
        <shortName evidence="8">CK</shortName>
        <ecNumber evidence="8">2.7.4.25</ecNumber>
    </recommendedName>
    <alternativeName>
        <fullName evidence="8">Cytidine monophosphate kinase</fullName>
        <shortName evidence="8">CMP kinase</shortName>
    </alternativeName>
</protein>
<evidence type="ECO:0000313" key="12">
    <source>
        <dbReference type="Proteomes" id="UP001597063"/>
    </source>
</evidence>
<keyword evidence="3 8" id="KW-0547">Nucleotide-binding</keyword>
<evidence type="ECO:0000256" key="3">
    <source>
        <dbReference type="ARBA" id="ARBA00022741"/>
    </source>
</evidence>
<evidence type="ECO:0000256" key="2">
    <source>
        <dbReference type="ARBA" id="ARBA00022679"/>
    </source>
</evidence>
<accession>A0ABW2XRT9</accession>
<keyword evidence="4 8" id="KW-0418">Kinase</keyword>
<dbReference type="RefSeq" id="WP_242619803.1">
    <property type="nucleotide sequence ID" value="NZ_CAACUY010000332.1"/>
</dbReference>
<dbReference type="Gene3D" id="3.40.50.300">
    <property type="entry name" value="P-loop containing nucleotide triphosphate hydrolases"/>
    <property type="match status" value="1"/>
</dbReference>
<comment type="similarity">
    <text evidence="1 8">Belongs to the cytidylate kinase family. Type 1 subfamily.</text>
</comment>
<evidence type="ECO:0000256" key="9">
    <source>
        <dbReference type="SAM" id="MobiDB-lite"/>
    </source>
</evidence>
<comment type="catalytic activity">
    <reaction evidence="6 8">
        <text>dCMP + ATP = dCDP + ADP</text>
        <dbReference type="Rhea" id="RHEA:25094"/>
        <dbReference type="ChEBI" id="CHEBI:30616"/>
        <dbReference type="ChEBI" id="CHEBI:57566"/>
        <dbReference type="ChEBI" id="CHEBI:58593"/>
        <dbReference type="ChEBI" id="CHEBI:456216"/>
        <dbReference type="EC" id="2.7.4.25"/>
    </reaction>
</comment>
<dbReference type="PANTHER" id="PTHR21299">
    <property type="entry name" value="CYTIDYLATE KINASE/PANTOATE-BETA-ALANINE LIGASE"/>
    <property type="match status" value="1"/>
</dbReference>
<feature type="region of interest" description="Disordered" evidence="9">
    <location>
        <begin position="157"/>
        <end position="188"/>
    </location>
</feature>
<dbReference type="PANTHER" id="PTHR21299:SF2">
    <property type="entry name" value="CYTIDYLATE KINASE"/>
    <property type="match status" value="1"/>
</dbReference>
<feature type="domain" description="Cytidylate kinase" evidence="10">
    <location>
        <begin position="5"/>
        <end position="217"/>
    </location>
</feature>